<dbReference type="EC" id="1.14.13.-" evidence="1"/>
<dbReference type="AlphaFoldDB" id="A0A2P4UN27"/>
<accession>A0A2P4UN27</accession>
<dbReference type="Gene3D" id="3.50.50.60">
    <property type="entry name" value="FAD/NAD(P)-binding domain"/>
    <property type="match status" value="1"/>
</dbReference>
<evidence type="ECO:0000313" key="2">
    <source>
        <dbReference type="Proteomes" id="UP000242367"/>
    </source>
</evidence>
<dbReference type="PRINTS" id="PR00420">
    <property type="entry name" value="RNGMNOXGNASE"/>
</dbReference>
<dbReference type="Proteomes" id="UP000242367">
    <property type="component" value="Unassembled WGS sequence"/>
</dbReference>
<dbReference type="InterPro" id="IPR036188">
    <property type="entry name" value="FAD/NAD-bd_sf"/>
</dbReference>
<organism evidence="1 2">
    <name type="scientific">Actinomadura rubteroloni</name>
    <dbReference type="NCBI Taxonomy" id="1926885"/>
    <lineage>
        <taxon>Bacteria</taxon>
        <taxon>Bacillati</taxon>
        <taxon>Actinomycetota</taxon>
        <taxon>Actinomycetes</taxon>
        <taxon>Streptosporangiales</taxon>
        <taxon>Thermomonosporaceae</taxon>
        <taxon>Actinomadura</taxon>
    </lineage>
</organism>
<proteinExistence type="predicted"/>
<dbReference type="GO" id="GO:0016491">
    <property type="term" value="F:oxidoreductase activity"/>
    <property type="evidence" value="ECO:0007669"/>
    <property type="project" value="UniProtKB-KW"/>
</dbReference>
<dbReference type="EMBL" id="MTBP01000001">
    <property type="protein sequence ID" value="POM26452.1"/>
    <property type="molecule type" value="Genomic_DNA"/>
</dbReference>
<reference evidence="1 2" key="1">
    <citation type="journal article" date="2017" name="Chemistry">
        <title>Isolation, Biosynthesis and Chemical Modifications of Rubterolones A-F: Rare Tropolone Alkaloids from Actinomadura sp. 5-2.</title>
        <authorList>
            <person name="Guo H."/>
            <person name="Benndorf R."/>
            <person name="Leichnitz D."/>
            <person name="Klassen J.L."/>
            <person name="Vollmers J."/>
            <person name="Gorls H."/>
            <person name="Steinacker M."/>
            <person name="Weigel C."/>
            <person name="Dahse H.M."/>
            <person name="Kaster A.K."/>
            <person name="de Beer Z.W."/>
            <person name="Poulsen M."/>
            <person name="Beemelmanns C."/>
        </authorList>
    </citation>
    <scope>NUCLEOTIDE SEQUENCE [LARGE SCALE GENOMIC DNA]</scope>
    <source>
        <strain evidence="1 2">5-2</strain>
    </source>
</reference>
<keyword evidence="2" id="KW-1185">Reference proteome</keyword>
<evidence type="ECO:0000313" key="1">
    <source>
        <dbReference type="EMBL" id="POM26452.1"/>
    </source>
</evidence>
<dbReference type="SUPFAM" id="SSF51905">
    <property type="entry name" value="FAD/NAD(P)-binding domain"/>
    <property type="match status" value="1"/>
</dbReference>
<protein>
    <submittedName>
        <fullName evidence="1">Putative epoxidase LasC</fullName>
        <ecNumber evidence="1">1.14.13.-</ecNumber>
    </submittedName>
</protein>
<name>A0A2P4UN27_9ACTN</name>
<keyword evidence="1" id="KW-0560">Oxidoreductase</keyword>
<sequence length="466" mass="49691">MSYGENGRAVVLGAGIAGLLTARVLSEHYDEVVVVERDELPDRPDHRRFVPQSHHAHGLLGSGRQVLINLFPGFSAEMEAAGAITAASSGPEMGDRSIFVVRGGTTIRIPIWWTGGFCASRILIEHAVRARVRALPNVTVRDRTPALGLVTSASRRLVTGVQTPDGDLGADLVVDASGRRSPLPEWLEKIGYRPPPESVVHSDVRYASLLAEPDSDFAPEWLIVLGAQAAAGLSVGGVVLSIENGLLHISLGTTGGQAPIPTDIDGLRAFADRTTAPVTAEALRRSTPLGPVRTFHIRKNVRRYYDRMIEMPAGLVALGDAASASNPVYGQGMSVAALSAVALGRLLTAEGGALRTGFERRAARAVAATSSGAWRLALGEDLRYGCRTEGVRTPLSVRFDAGYRDRLERAAALDPEVAMAFNDVLNLQRPLSSLGSPRIARRVLRPLRDRNPAVLSETVLAVLGLS</sequence>
<dbReference type="RefSeq" id="WP_146058948.1">
    <property type="nucleotide sequence ID" value="NZ_MTBP01000001.1"/>
</dbReference>
<dbReference type="PANTHER" id="PTHR43422">
    <property type="entry name" value="THIAMINE THIAZOLE SYNTHASE"/>
    <property type="match status" value="1"/>
</dbReference>
<gene>
    <name evidence="1" type="ORF">BTM25_08530</name>
</gene>
<dbReference type="PANTHER" id="PTHR43422:SF3">
    <property type="entry name" value="THIAMINE THIAZOLE SYNTHASE"/>
    <property type="match status" value="1"/>
</dbReference>
<comment type="caution">
    <text evidence="1">The sequence shown here is derived from an EMBL/GenBank/DDBJ whole genome shotgun (WGS) entry which is preliminary data.</text>
</comment>